<evidence type="ECO:0000256" key="3">
    <source>
        <dbReference type="ARBA" id="ARBA00022692"/>
    </source>
</evidence>
<evidence type="ECO:0000313" key="8">
    <source>
        <dbReference type="Proteomes" id="UP000287651"/>
    </source>
</evidence>
<evidence type="ECO:0000256" key="5">
    <source>
        <dbReference type="ARBA" id="ARBA00023136"/>
    </source>
</evidence>
<dbReference type="EMBL" id="AMZH03001861">
    <property type="protein sequence ID" value="RRT77708.1"/>
    <property type="molecule type" value="Genomic_DNA"/>
</dbReference>
<evidence type="ECO:0000256" key="2">
    <source>
        <dbReference type="ARBA" id="ARBA00022475"/>
    </source>
</evidence>
<dbReference type="PANTHER" id="PTHR12677:SF24">
    <property type="entry name" value="OS07G0655900 PROTEIN"/>
    <property type="match status" value="1"/>
</dbReference>
<feature type="non-terminal residue" evidence="7">
    <location>
        <position position="1"/>
    </location>
</feature>
<reference evidence="7 8" key="1">
    <citation type="journal article" date="2014" name="Agronomy (Basel)">
        <title>A Draft Genome Sequence for Ensete ventricosum, the Drought-Tolerant Tree Against Hunger.</title>
        <authorList>
            <person name="Harrison J."/>
            <person name="Moore K.A."/>
            <person name="Paszkiewicz K."/>
            <person name="Jones T."/>
            <person name="Grant M."/>
            <person name="Ambacheew D."/>
            <person name="Muzemil S."/>
            <person name="Studholme D.J."/>
        </authorList>
    </citation>
    <scope>NUCLEOTIDE SEQUENCE [LARGE SCALE GENOMIC DNA]</scope>
</reference>
<dbReference type="AlphaFoldDB" id="A0A427ANB0"/>
<proteinExistence type="predicted"/>
<dbReference type="GO" id="GO:0005886">
    <property type="term" value="C:plasma membrane"/>
    <property type="evidence" value="ECO:0007669"/>
    <property type="project" value="UniProtKB-SubCell"/>
</dbReference>
<organism evidence="7 8">
    <name type="scientific">Ensete ventricosum</name>
    <name type="common">Abyssinian banana</name>
    <name type="synonym">Musa ensete</name>
    <dbReference type="NCBI Taxonomy" id="4639"/>
    <lineage>
        <taxon>Eukaryota</taxon>
        <taxon>Viridiplantae</taxon>
        <taxon>Streptophyta</taxon>
        <taxon>Embryophyta</taxon>
        <taxon>Tracheophyta</taxon>
        <taxon>Spermatophyta</taxon>
        <taxon>Magnoliopsida</taxon>
        <taxon>Liliopsida</taxon>
        <taxon>Zingiberales</taxon>
        <taxon>Musaceae</taxon>
        <taxon>Ensete</taxon>
    </lineage>
</organism>
<sequence>LLSVHKTDQVPSFAIIARPYVLSKLNDYAKFQAVAIAIERSGFKVKRHFDTFCVTFTHRIWVLIISGLVISAILMTCVTRVAKTSLEKALAENNVQVDALTAAPSPVSAGATGDLLEPLVVKIDPYRQ</sequence>
<dbReference type="PANTHER" id="PTHR12677">
    <property type="entry name" value="GOLGI APPARATUS MEMBRANE PROTEIN TVP38-RELATED"/>
    <property type="match status" value="1"/>
</dbReference>
<feature type="transmembrane region" description="Helical" evidence="6">
    <location>
        <begin position="60"/>
        <end position="78"/>
    </location>
</feature>
<evidence type="ECO:0000256" key="1">
    <source>
        <dbReference type="ARBA" id="ARBA00004651"/>
    </source>
</evidence>
<accession>A0A427ANB0</accession>
<evidence type="ECO:0000313" key="7">
    <source>
        <dbReference type="EMBL" id="RRT77708.1"/>
    </source>
</evidence>
<keyword evidence="4 6" id="KW-1133">Transmembrane helix</keyword>
<comment type="subcellular location">
    <subcellularLocation>
        <location evidence="1">Cell membrane</location>
        <topology evidence="1">Multi-pass membrane protein</topology>
    </subcellularLocation>
</comment>
<evidence type="ECO:0000256" key="6">
    <source>
        <dbReference type="SAM" id="Phobius"/>
    </source>
</evidence>
<name>A0A427ANB0_ENSVE</name>
<comment type="caution">
    <text evidence="7">The sequence shown here is derived from an EMBL/GenBank/DDBJ whole genome shotgun (WGS) entry which is preliminary data.</text>
</comment>
<keyword evidence="2" id="KW-1003">Cell membrane</keyword>
<dbReference type="InterPro" id="IPR015414">
    <property type="entry name" value="TMEM64"/>
</dbReference>
<gene>
    <name evidence="7" type="ORF">B296_00003172</name>
</gene>
<protein>
    <submittedName>
        <fullName evidence="7">Uncharacterized protein</fullName>
    </submittedName>
</protein>
<keyword evidence="3 6" id="KW-0812">Transmembrane</keyword>
<evidence type="ECO:0000256" key="4">
    <source>
        <dbReference type="ARBA" id="ARBA00022989"/>
    </source>
</evidence>
<keyword evidence="5 6" id="KW-0472">Membrane</keyword>
<dbReference type="Proteomes" id="UP000287651">
    <property type="component" value="Unassembled WGS sequence"/>
</dbReference>